<accession>A0A6L2LJV4</accession>
<sequence length="147" mass="17659">MVWSLRRDVGISPEIDPRVPTSQFKTYKEFKDDWMYEWIKDVPWVHKKPWTDYGAWKEPTSVVHCCKPFNYKTGRSEWPTCGWRNDGCCNGGNFLRDYIIGNSLHYQDYEWYEALEDEELKEEALRNKAIMEGIINDDDESSYKRRK</sequence>
<comment type="caution">
    <text evidence="1">The sequence shown here is derived from an EMBL/GenBank/DDBJ whole genome shotgun (WGS) entry which is preliminary data.</text>
</comment>
<organism evidence="1">
    <name type="scientific">Tanacetum cinerariifolium</name>
    <name type="common">Dalmatian daisy</name>
    <name type="synonym">Chrysanthemum cinerariifolium</name>
    <dbReference type="NCBI Taxonomy" id="118510"/>
    <lineage>
        <taxon>Eukaryota</taxon>
        <taxon>Viridiplantae</taxon>
        <taxon>Streptophyta</taxon>
        <taxon>Embryophyta</taxon>
        <taxon>Tracheophyta</taxon>
        <taxon>Spermatophyta</taxon>
        <taxon>Magnoliopsida</taxon>
        <taxon>eudicotyledons</taxon>
        <taxon>Gunneridae</taxon>
        <taxon>Pentapetalae</taxon>
        <taxon>asterids</taxon>
        <taxon>campanulids</taxon>
        <taxon>Asterales</taxon>
        <taxon>Asteraceae</taxon>
        <taxon>Asteroideae</taxon>
        <taxon>Anthemideae</taxon>
        <taxon>Anthemidinae</taxon>
        <taxon>Tanacetum</taxon>
    </lineage>
</organism>
<proteinExistence type="predicted"/>
<protein>
    <submittedName>
        <fullName evidence="1">Uncharacterized protein</fullName>
    </submittedName>
</protein>
<dbReference type="EMBL" id="BKCJ010004349">
    <property type="protein sequence ID" value="GEU60524.1"/>
    <property type="molecule type" value="Genomic_DNA"/>
</dbReference>
<evidence type="ECO:0000313" key="1">
    <source>
        <dbReference type="EMBL" id="GEU60524.1"/>
    </source>
</evidence>
<name>A0A6L2LJV4_TANCI</name>
<reference evidence="1" key="1">
    <citation type="journal article" date="2019" name="Sci. Rep.">
        <title>Draft genome of Tanacetum cinerariifolium, the natural source of mosquito coil.</title>
        <authorList>
            <person name="Yamashiro T."/>
            <person name="Shiraishi A."/>
            <person name="Satake H."/>
            <person name="Nakayama K."/>
        </authorList>
    </citation>
    <scope>NUCLEOTIDE SEQUENCE</scope>
</reference>
<gene>
    <name evidence="1" type="ORF">Tci_032502</name>
</gene>
<dbReference type="AlphaFoldDB" id="A0A6L2LJV4"/>